<dbReference type="Gene3D" id="2.40.50.100">
    <property type="match status" value="1"/>
</dbReference>
<dbReference type="FunFam" id="3.40.50.300:FF:000042">
    <property type="entry name" value="Maltose/maltodextrin ABC transporter, ATP-binding protein"/>
    <property type="match status" value="1"/>
</dbReference>
<dbReference type="InterPro" id="IPR015855">
    <property type="entry name" value="ABC_transpr_MalK-like"/>
</dbReference>
<dbReference type="Pfam" id="PF00005">
    <property type="entry name" value="ABC_tran"/>
    <property type="match status" value="1"/>
</dbReference>
<keyword evidence="7" id="KW-1185">Reference proteome</keyword>
<keyword evidence="4 6" id="KW-0067">ATP-binding</keyword>
<evidence type="ECO:0000256" key="1">
    <source>
        <dbReference type="ARBA" id="ARBA00005417"/>
    </source>
</evidence>
<dbReference type="GO" id="GO:0008643">
    <property type="term" value="P:carbohydrate transport"/>
    <property type="evidence" value="ECO:0007669"/>
    <property type="project" value="InterPro"/>
</dbReference>
<proteinExistence type="inferred from homology"/>
<keyword evidence="3" id="KW-0547">Nucleotide-binding</keyword>
<dbReference type="GO" id="GO:0016887">
    <property type="term" value="F:ATP hydrolysis activity"/>
    <property type="evidence" value="ECO:0007669"/>
    <property type="project" value="InterPro"/>
</dbReference>
<dbReference type="InterPro" id="IPR047641">
    <property type="entry name" value="ABC_transpr_MalK/UgpC-like"/>
</dbReference>
<dbReference type="InterPro" id="IPR027417">
    <property type="entry name" value="P-loop_NTPase"/>
</dbReference>
<dbReference type="EC" id="3.6.3.20" evidence="6"/>
<dbReference type="PANTHER" id="PTHR43875:SF1">
    <property type="entry name" value="OSMOPROTECTIVE COMPOUNDS UPTAKE ATP-BINDING PROTEIN GGTA"/>
    <property type="match status" value="1"/>
</dbReference>
<keyword evidence="6" id="KW-0378">Hydrolase</keyword>
<dbReference type="InterPro" id="IPR040582">
    <property type="entry name" value="OB_MalK-like"/>
</dbReference>
<dbReference type="Gene3D" id="2.40.50.140">
    <property type="entry name" value="Nucleic acid-binding proteins"/>
    <property type="match status" value="1"/>
</dbReference>
<dbReference type="InterPro" id="IPR003593">
    <property type="entry name" value="AAA+_ATPase"/>
</dbReference>
<feature type="domain" description="ABC transporter" evidence="5">
    <location>
        <begin position="4"/>
        <end position="234"/>
    </location>
</feature>
<dbReference type="CDD" id="cd03301">
    <property type="entry name" value="ABC_MalK_N"/>
    <property type="match status" value="1"/>
</dbReference>
<comment type="similarity">
    <text evidence="1">Belongs to the ABC transporter superfamily.</text>
</comment>
<evidence type="ECO:0000259" key="5">
    <source>
        <dbReference type="PROSITE" id="PS50893"/>
    </source>
</evidence>
<dbReference type="SUPFAM" id="SSF50331">
    <property type="entry name" value="MOP-like"/>
    <property type="match status" value="1"/>
</dbReference>
<evidence type="ECO:0000256" key="3">
    <source>
        <dbReference type="ARBA" id="ARBA00022741"/>
    </source>
</evidence>
<dbReference type="SMART" id="SM00382">
    <property type="entry name" value="AAA"/>
    <property type="match status" value="1"/>
</dbReference>
<dbReference type="Proteomes" id="UP000201613">
    <property type="component" value="Unassembled WGS sequence"/>
</dbReference>
<dbReference type="GO" id="GO:0005524">
    <property type="term" value="F:ATP binding"/>
    <property type="evidence" value="ECO:0007669"/>
    <property type="project" value="UniProtKB-KW"/>
</dbReference>
<dbReference type="InterPro" id="IPR012340">
    <property type="entry name" value="NA-bd_OB-fold"/>
</dbReference>
<organism evidence="6 7">
    <name type="scientific">Flavimaricola marinus</name>
    <dbReference type="NCBI Taxonomy" id="1819565"/>
    <lineage>
        <taxon>Bacteria</taxon>
        <taxon>Pseudomonadati</taxon>
        <taxon>Pseudomonadota</taxon>
        <taxon>Alphaproteobacteria</taxon>
        <taxon>Rhodobacterales</taxon>
        <taxon>Paracoccaceae</taxon>
        <taxon>Flavimaricola</taxon>
    </lineage>
</organism>
<dbReference type="PROSITE" id="PS00211">
    <property type="entry name" value="ABC_TRANSPORTER_1"/>
    <property type="match status" value="1"/>
</dbReference>
<evidence type="ECO:0000313" key="6">
    <source>
        <dbReference type="EMBL" id="SMY09778.1"/>
    </source>
</evidence>
<name>A0A238LJI0_9RHOB</name>
<dbReference type="SUPFAM" id="SSF52540">
    <property type="entry name" value="P-loop containing nucleoside triphosphate hydrolases"/>
    <property type="match status" value="1"/>
</dbReference>
<reference evidence="6 7" key="1">
    <citation type="submission" date="2017-05" db="EMBL/GenBank/DDBJ databases">
        <authorList>
            <person name="Song R."/>
            <person name="Chenine A.L."/>
            <person name="Ruprecht R.M."/>
        </authorList>
    </citation>
    <scope>NUCLEOTIDE SEQUENCE [LARGE SCALE GENOMIC DNA]</scope>
    <source>
        <strain evidence="6 7">CECT 8899</strain>
    </source>
</reference>
<dbReference type="Pfam" id="PF17912">
    <property type="entry name" value="OB_MalK"/>
    <property type="match status" value="1"/>
</dbReference>
<sequence length="353" mass="38546">MARIELRNVAKTYGAVDVIEGLDLHVEDGEFLVLLGPSGCGKSTILRMVAGLEDVSGGSIHFDDTRVDTLPTQKRNVAMVFQNYALYPHMTVARNMGWGLGLAGASNSEISSRTKLAAEKLGIYELMDRKPAALSGGQRQRVAMGRSIVRDPAAFLFDEPLSNLDAKLRGQMRREIKQLQQELGTTALYVTHDQVEAMTLATRVVVLNRGKIEQISPPLDLYARPASLFVADFIGTNPMNFLEAVVTETNTLRTGNATWAMPDGLSEADRRPGTALTLGVRPEHILLDDEGMLPITFVEKLGSDTVFRAALEDDELMVRCDPGLGVRTGDRVGLRADPAKMHAFSPETGLRLN</sequence>
<dbReference type="InterPro" id="IPR003439">
    <property type="entry name" value="ABC_transporter-like_ATP-bd"/>
</dbReference>
<evidence type="ECO:0000256" key="2">
    <source>
        <dbReference type="ARBA" id="ARBA00022448"/>
    </source>
</evidence>
<evidence type="ECO:0000256" key="4">
    <source>
        <dbReference type="ARBA" id="ARBA00022840"/>
    </source>
</evidence>
<dbReference type="OrthoDB" id="9802264at2"/>
<accession>A0A238LJI0</accession>
<dbReference type="RefSeq" id="WP_093993955.1">
    <property type="nucleotide sequence ID" value="NZ_FXZK01000012.1"/>
</dbReference>
<dbReference type="InterPro" id="IPR008995">
    <property type="entry name" value="Mo/tungstate-bd_C_term_dom"/>
</dbReference>
<dbReference type="InterPro" id="IPR017871">
    <property type="entry name" value="ABC_transporter-like_CS"/>
</dbReference>
<evidence type="ECO:0000313" key="7">
    <source>
        <dbReference type="Proteomes" id="UP000201613"/>
    </source>
</evidence>
<dbReference type="EMBL" id="FXZK01000012">
    <property type="protein sequence ID" value="SMY09778.1"/>
    <property type="molecule type" value="Genomic_DNA"/>
</dbReference>
<dbReference type="PANTHER" id="PTHR43875">
    <property type="entry name" value="MALTODEXTRIN IMPORT ATP-BINDING PROTEIN MSMX"/>
    <property type="match status" value="1"/>
</dbReference>
<dbReference type="PROSITE" id="PS50893">
    <property type="entry name" value="ABC_TRANSPORTER_2"/>
    <property type="match status" value="1"/>
</dbReference>
<gene>
    <name evidence="6" type="primary">ugpC_5</name>
    <name evidence="6" type="ORF">LOM8899_03950</name>
</gene>
<keyword evidence="2" id="KW-0813">Transport</keyword>
<protein>
    <submittedName>
        <fullName evidence="6">sn-glycerol-3-phosphate import ATP-binding protein UgpC</fullName>
        <ecNumber evidence="6">3.6.3.20</ecNumber>
    </submittedName>
</protein>
<dbReference type="AlphaFoldDB" id="A0A238LJI0"/>
<dbReference type="GO" id="GO:0055052">
    <property type="term" value="C:ATP-binding cassette (ABC) transporter complex, substrate-binding subunit-containing"/>
    <property type="evidence" value="ECO:0007669"/>
    <property type="project" value="TreeGrafter"/>
</dbReference>
<dbReference type="NCBIfam" id="NF008653">
    <property type="entry name" value="PRK11650.1"/>
    <property type="match status" value="1"/>
</dbReference>
<dbReference type="Gene3D" id="3.40.50.300">
    <property type="entry name" value="P-loop containing nucleotide triphosphate hydrolases"/>
    <property type="match status" value="1"/>
</dbReference>
<dbReference type="GO" id="GO:0140359">
    <property type="term" value="F:ABC-type transporter activity"/>
    <property type="evidence" value="ECO:0007669"/>
    <property type="project" value="InterPro"/>
</dbReference>